<dbReference type="InterPro" id="IPR045864">
    <property type="entry name" value="aa-tRNA-synth_II/BPL/LPL"/>
</dbReference>
<dbReference type="OrthoDB" id="9807064at2"/>
<dbReference type="PROSITE" id="PS51733">
    <property type="entry name" value="BPL_LPL_CATALYTIC"/>
    <property type="match status" value="1"/>
</dbReference>
<dbReference type="Pfam" id="PF08279">
    <property type="entry name" value="HTH_11"/>
    <property type="match status" value="1"/>
</dbReference>
<dbReference type="InterPro" id="IPR030855">
    <property type="entry name" value="Bifunct_BirA"/>
</dbReference>
<dbReference type="GO" id="GO:0009249">
    <property type="term" value="P:protein lipoylation"/>
    <property type="evidence" value="ECO:0007669"/>
    <property type="project" value="UniProtKB-ARBA"/>
</dbReference>
<dbReference type="SUPFAM" id="SSF46785">
    <property type="entry name" value="Winged helix' DNA-binding domain"/>
    <property type="match status" value="1"/>
</dbReference>
<accession>A0A1M7PPN6</accession>
<keyword evidence="3" id="KW-0067">ATP-binding</keyword>
<dbReference type="GO" id="GO:0016740">
    <property type="term" value="F:transferase activity"/>
    <property type="evidence" value="ECO:0007669"/>
    <property type="project" value="UniProtKB-ARBA"/>
</dbReference>
<dbReference type="EC" id="6.3.4.15" evidence="3"/>
<keyword evidence="3" id="KW-0804">Transcription</keyword>
<evidence type="ECO:0000313" key="6">
    <source>
        <dbReference type="Proteomes" id="UP000184184"/>
    </source>
</evidence>
<dbReference type="GO" id="GO:0003677">
    <property type="term" value="F:DNA binding"/>
    <property type="evidence" value="ECO:0007669"/>
    <property type="project" value="UniProtKB-UniRule"/>
</dbReference>
<dbReference type="RefSeq" id="WP_073202084.1">
    <property type="nucleotide sequence ID" value="NZ_FRCZ01000004.1"/>
</dbReference>
<dbReference type="GO" id="GO:0005737">
    <property type="term" value="C:cytoplasm"/>
    <property type="evidence" value="ECO:0007669"/>
    <property type="project" value="TreeGrafter"/>
</dbReference>
<dbReference type="Pfam" id="PF03099">
    <property type="entry name" value="BPL_LplA_LipB"/>
    <property type="match status" value="1"/>
</dbReference>
<dbReference type="GO" id="GO:0004077">
    <property type="term" value="F:biotin--[biotin carboxyl-carrier protein] ligase activity"/>
    <property type="evidence" value="ECO:0007669"/>
    <property type="project" value="UniProtKB-UniRule"/>
</dbReference>
<organism evidence="5 6">
    <name type="scientific">Gracilibacillus kekensis</name>
    <dbReference type="NCBI Taxonomy" id="1027249"/>
    <lineage>
        <taxon>Bacteria</taxon>
        <taxon>Bacillati</taxon>
        <taxon>Bacillota</taxon>
        <taxon>Bacilli</taxon>
        <taxon>Bacillales</taxon>
        <taxon>Bacillaceae</taxon>
        <taxon>Gracilibacillus</taxon>
    </lineage>
</organism>
<evidence type="ECO:0000256" key="3">
    <source>
        <dbReference type="HAMAP-Rule" id="MF_00978"/>
    </source>
</evidence>
<keyword evidence="3" id="KW-0547">Nucleotide-binding</keyword>
<dbReference type="CDD" id="cd16442">
    <property type="entry name" value="BPL"/>
    <property type="match status" value="1"/>
</dbReference>
<dbReference type="GO" id="GO:0005524">
    <property type="term" value="F:ATP binding"/>
    <property type="evidence" value="ECO:0007669"/>
    <property type="project" value="UniProtKB-UniRule"/>
</dbReference>
<dbReference type="InterPro" id="IPR036388">
    <property type="entry name" value="WH-like_DNA-bd_sf"/>
</dbReference>
<dbReference type="InterPro" id="IPR003142">
    <property type="entry name" value="BPL_C"/>
</dbReference>
<feature type="binding site" evidence="3">
    <location>
        <begin position="122"/>
        <end position="124"/>
    </location>
    <ligand>
        <name>biotin</name>
        <dbReference type="ChEBI" id="CHEBI:57586"/>
    </ligand>
</feature>
<feature type="binding site" evidence="3">
    <location>
        <position position="189"/>
    </location>
    <ligand>
        <name>biotin</name>
        <dbReference type="ChEBI" id="CHEBI:57586"/>
    </ligand>
</feature>
<comment type="similarity">
    <text evidence="3">Belongs to the biotin--protein ligase family.</text>
</comment>
<comment type="caution">
    <text evidence="3">Lacks conserved residue(s) required for the propagation of feature annotation.</text>
</comment>
<reference evidence="5 6" key="1">
    <citation type="submission" date="2016-11" db="EMBL/GenBank/DDBJ databases">
        <authorList>
            <person name="Jaros S."/>
            <person name="Januszkiewicz K."/>
            <person name="Wedrychowicz H."/>
        </authorList>
    </citation>
    <scope>NUCLEOTIDE SEQUENCE [LARGE SCALE GENOMIC DNA]</scope>
    <source>
        <strain evidence="5 6">CGMCC 1.10681</strain>
    </source>
</reference>
<dbReference type="PANTHER" id="PTHR12835:SF5">
    <property type="entry name" value="BIOTIN--PROTEIN LIGASE"/>
    <property type="match status" value="1"/>
</dbReference>
<keyword evidence="6" id="KW-1185">Reference proteome</keyword>
<dbReference type="InterPro" id="IPR004143">
    <property type="entry name" value="BPL_LPL_catalytic"/>
</dbReference>
<dbReference type="InterPro" id="IPR004408">
    <property type="entry name" value="Biotin_CoA_COase_ligase"/>
</dbReference>
<gene>
    <name evidence="3" type="primary">birA</name>
    <name evidence="5" type="ORF">SAMN05216179_2411</name>
</gene>
<dbReference type="SUPFAM" id="SSF55681">
    <property type="entry name" value="Class II aaRS and biotin synthetases"/>
    <property type="match status" value="1"/>
</dbReference>
<evidence type="ECO:0000256" key="1">
    <source>
        <dbReference type="ARBA" id="ARBA00022598"/>
    </source>
</evidence>
<comment type="catalytic activity">
    <reaction evidence="3">
        <text>biotin + L-lysyl-[protein] + ATP = N(6)-biotinyl-L-lysyl-[protein] + AMP + diphosphate + H(+)</text>
        <dbReference type="Rhea" id="RHEA:11756"/>
        <dbReference type="Rhea" id="RHEA-COMP:9752"/>
        <dbReference type="Rhea" id="RHEA-COMP:10505"/>
        <dbReference type="ChEBI" id="CHEBI:15378"/>
        <dbReference type="ChEBI" id="CHEBI:29969"/>
        <dbReference type="ChEBI" id="CHEBI:30616"/>
        <dbReference type="ChEBI" id="CHEBI:33019"/>
        <dbReference type="ChEBI" id="CHEBI:57586"/>
        <dbReference type="ChEBI" id="CHEBI:83144"/>
        <dbReference type="ChEBI" id="CHEBI:456215"/>
        <dbReference type="EC" id="6.3.4.15"/>
    </reaction>
</comment>
<dbReference type="STRING" id="1027249.SAMN05216179_2411"/>
<dbReference type="NCBIfam" id="TIGR00121">
    <property type="entry name" value="birA_ligase"/>
    <property type="match status" value="1"/>
</dbReference>
<feature type="DNA-binding region" description="H-T-H motif" evidence="3">
    <location>
        <begin position="23"/>
        <end position="42"/>
    </location>
</feature>
<keyword evidence="3" id="KW-0238">DNA-binding</keyword>
<dbReference type="Proteomes" id="UP000184184">
    <property type="component" value="Unassembled WGS sequence"/>
</dbReference>
<dbReference type="Gene3D" id="2.30.30.100">
    <property type="match status" value="1"/>
</dbReference>
<keyword evidence="3" id="KW-0805">Transcription regulation</keyword>
<evidence type="ECO:0000259" key="4">
    <source>
        <dbReference type="PROSITE" id="PS51733"/>
    </source>
</evidence>
<dbReference type="EMBL" id="FRCZ01000004">
    <property type="protein sequence ID" value="SHN19301.1"/>
    <property type="molecule type" value="Genomic_DNA"/>
</dbReference>
<keyword evidence="1 3" id="KW-0436">Ligase</keyword>
<sequence length="325" mass="37299">MVNKKRHELIAILSQNENQFISGQTLSEKLDVSRTAIWKHINELKKDGYQFESAPKKGYRLLTKPDQLNETTIKWGLETEWLGKSIIFKEKIDSTQDVAHRLARKGAEHGTIIIADRQLSGRGRMERQWISDDSGGIWLSMILRPPIPPHQASQMTLFVAVTLVEALERATGLSIQIKWPNDLFINGKKITGILTEMQAELEAIQYLIIGFGINVNQNIDHFPEEIRDLVTSLQIVSGKEWNRTNLVQTILQEFEEAYQNYIDNGFELVKKKWIAHAYKLHEKIWIKTTQASFYATVQGISNEGALIVRNENGEEKLIYSAEINW</sequence>
<proteinExistence type="inferred from homology"/>
<evidence type="ECO:0000256" key="2">
    <source>
        <dbReference type="ARBA" id="ARBA00023267"/>
    </source>
</evidence>
<feature type="binding site" evidence="3">
    <location>
        <position position="118"/>
    </location>
    <ligand>
        <name>biotin</name>
        <dbReference type="ChEBI" id="CHEBI:57586"/>
    </ligand>
</feature>
<dbReference type="HAMAP" id="MF_00978">
    <property type="entry name" value="Bifunct_BirA"/>
    <property type="match status" value="1"/>
</dbReference>
<evidence type="ECO:0000313" key="5">
    <source>
        <dbReference type="EMBL" id="SHN19301.1"/>
    </source>
</evidence>
<comment type="function">
    <text evidence="3">Acts both as a biotin--[acetyl-CoA-carboxylase] ligase and a repressor.</text>
</comment>
<dbReference type="Gene3D" id="1.10.10.10">
    <property type="entry name" value="Winged helix-like DNA-binding domain superfamily/Winged helix DNA-binding domain"/>
    <property type="match status" value="1"/>
</dbReference>
<dbReference type="InterPro" id="IPR036390">
    <property type="entry name" value="WH_DNA-bd_sf"/>
</dbReference>
<name>A0A1M7PPN6_9BACI</name>
<keyword evidence="3" id="KW-0678">Repressor</keyword>
<feature type="domain" description="BPL/LPL catalytic" evidence="4">
    <location>
        <begin position="70"/>
        <end position="262"/>
    </location>
</feature>
<dbReference type="Gene3D" id="3.30.930.10">
    <property type="entry name" value="Bira Bifunctional Protein, Domain 2"/>
    <property type="match status" value="1"/>
</dbReference>
<dbReference type="PANTHER" id="PTHR12835">
    <property type="entry name" value="BIOTIN PROTEIN LIGASE"/>
    <property type="match status" value="1"/>
</dbReference>
<dbReference type="AlphaFoldDB" id="A0A1M7PPN6"/>
<dbReference type="InterPro" id="IPR013196">
    <property type="entry name" value="HTH_11"/>
</dbReference>
<keyword evidence="2 3" id="KW-0092">Biotin</keyword>
<dbReference type="GO" id="GO:0006355">
    <property type="term" value="P:regulation of DNA-templated transcription"/>
    <property type="evidence" value="ECO:0007669"/>
    <property type="project" value="UniProtKB-UniRule"/>
</dbReference>
<protein>
    <recommendedName>
        <fullName evidence="3">Bifunctional ligase/repressor BirA</fullName>
    </recommendedName>
    <alternativeName>
        <fullName evidence="3">Biotin--[acetyl-CoA-carboxylase] ligase</fullName>
        <ecNumber evidence="3">6.3.4.15</ecNumber>
    </alternativeName>
    <alternativeName>
        <fullName evidence="3">Biotin--protein ligase</fullName>
    </alternativeName>
    <alternativeName>
        <fullName evidence="3">Biotin-[acetyl-CoA carboxylase] synthetase</fullName>
    </alternativeName>
</protein>
<dbReference type="Pfam" id="PF02237">
    <property type="entry name" value="BPL_C"/>
    <property type="match status" value="1"/>
</dbReference>